<evidence type="ECO:0000313" key="2">
    <source>
        <dbReference type="EMBL" id="KMQ83367.1"/>
    </source>
</evidence>
<organism evidence="2 3">
    <name type="scientific">Lasius niger</name>
    <name type="common">Black garden ant</name>
    <dbReference type="NCBI Taxonomy" id="67767"/>
    <lineage>
        <taxon>Eukaryota</taxon>
        <taxon>Metazoa</taxon>
        <taxon>Ecdysozoa</taxon>
        <taxon>Arthropoda</taxon>
        <taxon>Hexapoda</taxon>
        <taxon>Insecta</taxon>
        <taxon>Pterygota</taxon>
        <taxon>Neoptera</taxon>
        <taxon>Endopterygota</taxon>
        <taxon>Hymenoptera</taxon>
        <taxon>Apocrita</taxon>
        <taxon>Aculeata</taxon>
        <taxon>Formicoidea</taxon>
        <taxon>Formicidae</taxon>
        <taxon>Formicinae</taxon>
        <taxon>Lasius</taxon>
        <taxon>Lasius</taxon>
    </lineage>
</organism>
<keyword evidence="3" id="KW-1185">Reference proteome</keyword>
<dbReference type="PaxDb" id="67767-A0A0J7JZ60"/>
<feature type="region of interest" description="Disordered" evidence="1">
    <location>
        <begin position="83"/>
        <end position="107"/>
    </location>
</feature>
<protein>
    <submittedName>
        <fullName evidence="2">Uncharacterized protein</fullName>
    </submittedName>
</protein>
<dbReference type="Proteomes" id="UP000036403">
    <property type="component" value="Unassembled WGS sequence"/>
</dbReference>
<name>A0A0J7JZ60_LASNI</name>
<reference evidence="2 3" key="1">
    <citation type="submission" date="2015-04" db="EMBL/GenBank/DDBJ databases">
        <title>Lasius niger genome sequencing.</title>
        <authorList>
            <person name="Konorov E.A."/>
            <person name="Nikitin M.A."/>
            <person name="Kirill M.V."/>
            <person name="Chang P."/>
        </authorList>
    </citation>
    <scope>NUCLEOTIDE SEQUENCE [LARGE SCALE GENOMIC DNA]</scope>
    <source>
        <tissue evidence="2">Whole</tissue>
    </source>
</reference>
<dbReference type="EMBL" id="LBMM01020086">
    <property type="protein sequence ID" value="KMQ83367.1"/>
    <property type="molecule type" value="Genomic_DNA"/>
</dbReference>
<evidence type="ECO:0000256" key="1">
    <source>
        <dbReference type="SAM" id="MobiDB-lite"/>
    </source>
</evidence>
<gene>
    <name evidence="2" type="ORF">RF55_20226</name>
</gene>
<proteinExistence type="predicted"/>
<feature type="compositionally biased region" description="Polar residues" evidence="1">
    <location>
        <begin position="90"/>
        <end position="107"/>
    </location>
</feature>
<dbReference type="AlphaFoldDB" id="A0A0J7JZ60"/>
<accession>A0A0J7JZ60</accession>
<evidence type="ECO:0000313" key="3">
    <source>
        <dbReference type="Proteomes" id="UP000036403"/>
    </source>
</evidence>
<comment type="caution">
    <text evidence="2">The sequence shown here is derived from an EMBL/GenBank/DDBJ whole genome shotgun (WGS) entry which is preliminary data.</text>
</comment>
<sequence>MLRQPVAPEDVALDGGHHHRFRQRFGPAAKTLDKQRQLAPAAAVALLHLIQAIKQRLPTPAAGRRRHAAVDPQPMGEFELVVEIPHQRSQRGGQQEPGQITENQPQQ</sequence>